<evidence type="ECO:0000313" key="1">
    <source>
        <dbReference type="EMBL" id="GMH17739.1"/>
    </source>
</evidence>
<organism evidence="1 2">
    <name type="scientific">Nepenthes gracilis</name>
    <name type="common">Slender pitcher plant</name>
    <dbReference type="NCBI Taxonomy" id="150966"/>
    <lineage>
        <taxon>Eukaryota</taxon>
        <taxon>Viridiplantae</taxon>
        <taxon>Streptophyta</taxon>
        <taxon>Embryophyta</taxon>
        <taxon>Tracheophyta</taxon>
        <taxon>Spermatophyta</taxon>
        <taxon>Magnoliopsida</taxon>
        <taxon>eudicotyledons</taxon>
        <taxon>Gunneridae</taxon>
        <taxon>Pentapetalae</taxon>
        <taxon>Caryophyllales</taxon>
        <taxon>Nepenthaceae</taxon>
        <taxon>Nepenthes</taxon>
    </lineage>
</organism>
<dbReference type="AlphaFoldDB" id="A0AAD3SVI1"/>
<reference evidence="1" key="1">
    <citation type="submission" date="2023-05" db="EMBL/GenBank/DDBJ databases">
        <title>Nepenthes gracilis genome sequencing.</title>
        <authorList>
            <person name="Fukushima K."/>
        </authorList>
    </citation>
    <scope>NUCLEOTIDE SEQUENCE</scope>
    <source>
        <strain evidence="1">SING2019-196</strain>
    </source>
</reference>
<dbReference type="Proteomes" id="UP001279734">
    <property type="component" value="Unassembled WGS sequence"/>
</dbReference>
<evidence type="ECO:0000313" key="2">
    <source>
        <dbReference type="Proteomes" id="UP001279734"/>
    </source>
</evidence>
<gene>
    <name evidence="1" type="ORF">Nepgr_019580</name>
</gene>
<protein>
    <submittedName>
        <fullName evidence="1">Uncharacterized protein</fullName>
    </submittedName>
</protein>
<comment type="caution">
    <text evidence="1">The sequence shown here is derived from an EMBL/GenBank/DDBJ whole genome shotgun (WGS) entry which is preliminary data.</text>
</comment>
<dbReference type="EMBL" id="BSYO01000018">
    <property type="protein sequence ID" value="GMH17739.1"/>
    <property type="molecule type" value="Genomic_DNA"/>
</dbReference>
<name>A0AAD3SVI1_NEPGR</name>
<proteinExistence type="predicted"/>
<sequence>MITERRSQDQRKAQHGNLACTPFLEWIQSNPILSASSLIKTGGWEESSPRGTRNAACRQRSGLVHLILALKPHVQHRYRPSALWIAGGKSKALRLLLIINHNRSSLGQIIHIRINSDY</sequence>
<keyword evidence="2" id="KW-1185">Reference proteome</keyword>
<accession>A0AAD3SVI1</accession>